<dbReference type="EMBL" id="CAJZAG010000012">
    <property type="protein sequence ID" value="CAG9184140.1"/>
    <property type="molecule type" value="Genomic_DNA"/>
</dbReference>
<sequence length="101" mass="10519">MSNTLTKPDPLTKLQRQILEALAQGKQLCAGAGGFTIHLGQTRAVVGGTVAVATSVRRNTIENMVQKGLLCKTTQHDQTGRSYPAYVAAAPPAKTTAIGAS</sequence>
<evidence type="ECO:0000313" key="1">
    <source>
        <dbReference type="EMBL" id="CAG9184140.1"/>
    </source>
</evidence>
<comment type="caution">
    <text evidence="1">The sequence shown here is derived from an EMBL/GenBank/DDBJ whole genome shotgun (WGS) entry which is preliminary data.</text>
</comment>
<name>A0ABM8XUT2_9BURK</name>
<dbReference type="Proteomes" id="UP000706525">
    <property type="component" value="Unassembled WGS sequence"/>
</dbReference>
<protein>
    <submittedName>
        <fullName evidence="1">Uncharacterized protein</fullName>
    </submittedName>
</protein>
<proteinExistence type="predicted"/>
<accession>A0ABM8XUT2</accession>
<organism evidence="1 2">
    <name type="scientific">Cupriavidus pampae</name>
    <dbReference type="NCBI Taxonomy" id="659251"/>
    <lineage>
        <taxon>Bacteria</taxon>
        <taxon>Pseudomonadati</taxon>
        <taxon>Pseudomonadota</taxon>
        <taxon>Betaproteobacteria</taxon>
        <taxon>Burkholderiales</taxon>
        <taxon>Burkholderiaceae</taxon>
        <taxon>Cupriavidus</taxon>
    </lineage>
</organism>
<evidence type="ECO:0000313" key="2">
    <source>
        <dbReference type="Proteomes" id="UP000706525"/>
    </source>
</evidence>
<dbReference type="RefSeq" id="WP_223994177.1">
    <property type="nucleotide sequence ID" value="NZ_CAJZAG010000012.1"/>
</dbReference>
<reference evidence="1 2" key="1">
    <citation type="submission" date="2021-08" db="EMBL/GenBank/DDBJ databases">
        <authorList>
            <person name="Peeters C."/>
        </authorList>
    </citation>
    <scope>NUCLEOTIDE SEQUENCE [LARGE SCALE GENOMIC DNA]</scope>
    <source>
        <strain evidence="1 2">LMG 32289</strain>
    </source>
</reference>
<keyword evidence="2" id="KW-1185">Reference proteome</keyword>
<gene>
    <name evidence="1" type="ORF">LMG32289_05532</name>
</gene>